<protein>
    <submittedName>
        <fullName evidence="1">(apollo) hypothetical protein</fullName>
    </submittedName>
</protein>
<dbReference type="Proteomes" id="UP000691718">
    <property type="component" value="Unassembled WGS sequence"/>
</dbReference>
<sequence>MTPANIKSGFRKTGIFPFHRHIFKDGDFMPSEVTNRPLRDSSNDAGLSQPFEAQQAFFLMPLDYVIPLGINRILKMYILKMLPDQVPTLDYKSLL</sequence>
<evidence type="ECO:0000313" key="2">
    <source>
        <dbReference type="Proteomes" id="UP000691718"/>
    </source>
</evidence>
<keyword evidence="2" id="KW-1185">Reference proteome</keyword>
<gene>
    <name evidence="1" type="ORF">PAPOLLO_LOCUS2136</name>
</gene>
<accession>A0A8S3W4Z3</accession>
<dbReference type="AlphaFoldDB" id="A0A8S3W4Z3"/>
<proteinExistence type="predicted"/>
<dbReference type="OrthoDB" id="8196822at2759"/>
<dbReference type="EMBL" id="CAJQZP010000160">
    <property type="protein sequence ID" value="CAG4941226.1"/>
    <property type="molecule type" value="Genomic_DNA"/>
</dbReference>
<reference evidence="1" key="1">
    <citation type="submission" date="2021-04" db="EMBL/GenBank/DDBJ databases">
        <authorList>
            <person name="Tunstrom K."/>
        </authorList>
    </citation>
    <scope>NUCLEOTIDE SEQUENCE</scope>
</reference>
<organism evidence="1 2">
    <name type="scientific">Parnassius apollo</name>
    <name type="common">Apollo butterfly</name>
    <name type="synonym">Papilio apollo</name>
    <dbReference type="NCBI Taxonomy" id="110799"/>
    <lineage>
        <taxon>Eukaryota</taxon>
        <taxon>Metazoa</taxon>
        <taxon>Ecdysozoa</taxon>
        <taxon>Arthropoda</taxon>
        <taxon>Hexapoda</taxon>
        <taxon>Insecta</taxon>
        <taxon>Pterygota</taxon>
        <taxon>Neoptera</taxon>
        <taxon>Endopterygota</taxon>
        <taxon>Lepidoptera</taxon>
        <taxon>Glossata</taxon>
        <taxon>Ditrysia</taxon>
        <taxon>Papilionoidea</taxon>
        <taxon>Papilionidae</taxon>
        <taxon>Parnassiinae</taxon>
        <taxon>Parnassini</taxon>
        <taxon>Parnassius</taxon>
        <taxon>Parnassius</taxon>
    </lineage>
</organism>
<name>A0A8S3W4Z3_PARAO</name>
<comment type="caution">
    <text evidence="1">The sequence shown here is derived from an EMBL/GenBank/DDBJ whole genome shotgun (WGS) entry which is preliminary data.</text>
</comment>
<evidence type="ECO:0000313" key="1">
    <source>
        <dbReference type="EMBL" id="CAG4941226.1"/>
    </source>
</evidence>